<feature type="transmembrane region" description="Helical" evidence="8">
    <location>
        <begin position="729"/>
        <end position="754"/>
    </location>
</feature>
<feature type="transmembrane region" description="Helical" evidence="8">
    <location>
        <begin position="317"/>
        <end position="338"/>
    </location>
</feature>
<keyword evidence="3 8" id="KW-0812">Transmembrane</keyword>
<keyword evidence="4 8" id="KW-1133">Transmembrane helix</keyword>
<evidence type="ECO:0000313" key="11">
    <source>
        <dbReference type="Proteomes" id="UP000644610"/>
    </source>
</evidence>
<evidence type="ECO:0000259" key="9">
    <source>
        <dbReference type="Pfam" id="PF02687"/>
    </source>
</evidence>
<evidence type="ECO:0000256" key="6">
    <source>
        <dbReference type="ARBA" id="ARBA00038076"/>
    </source>
</evidence>
<dbReference type="AlphaFoldDB" id="A0A8J3XSQ3"/>
<evidence type="ECO:0000256" key="7">
    <source>
        <dbReference type="SAM" id="MobiDB-lite"/>
    </source>
</evidence>
<feature type="region of interest" description="Disordered" evidence="7">
    <location>
        <begin position="569"/>
        <end position="589"/>
    </location>
</feature>
<dbReference type="Proteomes" id="UP000644610">
    <property type="component" value="Unassembled WGS sequence"/>
</dbReference>
<evidence type="ECO:0000256" key="5">
    <source>
        <dbReference type="ARBA" id="ARBA00023136"/>
    </source>
</evidence>
<gene>
    <name evidence="10" type="ORF">Psi02_39770</name>
</gene>
<dbReference type="EMBL" id="BOOQ01000026">
    <property type="protein sequence ID" value="GII47553.1"/>
    <property type="molecule type" value="Genomic_DNA"/>
</dbReference>
<dbReference type="GO" id="GO:0005886">
    <property type="term" value="C:plasma membrane"/>
    <property type="evidence" value="ECO:0007669"/>
    <property type="project" value="UniProtKB-SubCell"/>
</dbReference>
<dbReference type="PANTHER" id="PTHR30572">
    <property type="entry name" value="MEMBRANE COMPONENT OF TRANSPORTER-RELATED"/>
    <property type="match status" value="1"/>
</dbReference>
<feature type="transmembrane region" description="Helical" evidence="8">
    <location>
        <begin position="267"/>
        <end position="287"/>
    </location>
</feature>
<accession>A0A8J3XSQ3</accession>
<feature type="domain" description="ABC3 transporter permease C-terminal" evidence="9">
    <location>
        <begin position="274"/>
        <end position="386"/>
    </location>
</feature>
<evidence type="ECO:0000256" key="4">
    <source>
        <dbReference type="ARBA" id="ARBA00022989"/>
    </source>
</evidence>
<keyword evidence="5 8" id="KW-0472">Membrane</keyword>
<keyword evidence="2" id="KW-1003">Cell membrane</keyword>
<feature type="transmembrane region" description="Helical" evidence="8">
    <location>
        <begin position="358"/>
        <end position="378"/>
    </location>
</feature>
<keyword evidence="11" id="KW-1185">Reference proteome</keyword>
<feature type="domain" description="ABC3 transporter permease C-terminal" evidence="9">
    <location>
        <begin position="734"/>
        <end position="855"/>
    </location>
</feature>
<organism evidence="10 11">
    <name type="scientific">Planotetraspora silvatica</name>
    <dbReference type="NCBI Taxonomy" id="234614"/>
    <lineage>
        <taxon>Bacteria</taxon>
        <taxon>Bacillati</taxon>
        <taxon>Actinomycetota</taxon>
        <taxon>Actinomycetes</taxon>
        <taxon>Streptosporangiales</taxon>
        <taxon>Streptosporangiaceae</taxon>
        <taxon>Planotetraspora</taxon>
    </lineage>
</organism>
<protein>
    <recommendedName>
        <fullName evidence="9">ABC3 transporter permease C-terminal domain-containing protein</fullName>
    </recommendedName>
</protein>
<feature type="transmembrane region" description="Helical" evidence="8">
    <location>
        <begin position="479"/>
        <end position="498"/>
    </location>
</feature>
<evidence type="ECO:0000256" key="1">
    <source>
        <dbReference type="ARBA" id="ARBA00004651"/>
    </source>
</evidence>
<evidence type="ECO:0000256" key="2">
    <source>
        <dbReference type="ARBA" id="ARBA00022475"/>
    </source>
</evidence>
<dbReference type="GO" id="GO:0022857">
    <property type="term" value="F:transmembrane transporter activity"/>
    <property type="evidence" value="ECO:0007669"/>
    <property type="project" value="TreeGrafter"/>
</dbReference>
<evidence type="ECO:0000256" key="3">
    <source>
        <dbReference type="ARBA" id="ARBA00022692"/>
    </source>
</evidence>
<dbReference type="Pfam" id="PF02687">
    <property type="entry name" value="FtsX"/>
    <property type="match status" value="2"/>
</dbReference>
<reference evidence="10" key="1">
    <citation type="submission" date="2021-01" db="EMBL/GenBank/DDBJ databases">
        <title>Whole genome shotgun sequence of Planotetraspora silvatica NBRC 100141.</title>
        <authorList>
            <person name="Komaki H."/>
            <person name="Tamura T."/>
        </authorList>
    </citation>
    <scope>NUCLEOTIDE SEQUENCE</scope>
    <source>
        <strain evidence="10">NBRC 100141</strain>
    </source>
</reference>
<feature type="transmembrane region" description="Helical" evidence="8">
    <location>
        <begin position="403"/>
        <end position="422"/>
    </location>
</feature>
<comment type="caution">
    <text evidence="10">The sequence shown here is derived from an EMBL/GenBank/DDBJ whole genome shotgun (WGS) entry which is preliminary data.</text>
</comment>
<comment type="similarity">
    <text evidence="6">Belongs to the ABC-4 integral membrane protein family.</text>
</comment>
<evidence type="ECO:0000313" key="10">
    <source>
        <dbReference type="EMBL" id="GII47553.1"/>
    </source>
</evidence>
<dbReference type="PANTHER" id="PTHR30572:SF4">
    <property type="entry name" value="ABC TRANSPORTER PERMEASE YTRF"/>
    <property type="match status" value="1"/>
</dbReference>
<evidence type="ECO:0000256" key="8">
    <source>
        <dbReference type="SAM" id="Phobius"/>
    </source>
</evidence>
<comment type="subcellular location">
    <subcellularLocation>
        <location evidence="1">Cell membrane</location>
        <topology evidence="1">Multi-pass membrane protein</topology>
    </subcellularLocation>
</comment>
<feature type="transmembrane region" description="Helical" evidence="8">
    <location>
        <begin position="781"/>
        <end position="805"/>
    </location>
</feature>
<dbReference type="InterPro" id="IPR003838">
    <property type="entry name" value="ABC3_permease_C"/>
</dbReference>
<dbReference type="InterPro" id="IPR050250">
    <property type="entry name" value="Macrolide_Exporter_MacB"/>
</dbReference>
<dbReference type="RefSeq" id="WP_203976187.1">
    <property type="nucleotide sequence ID" value="NZ_BAAAKY010000050.1"/>
</dbReference>
<proteinExistence type="inferred from homology"/>
<feature type="transmembrane region" description="Helical" evidence="8">
    <location>
        <begin position="834"/>
        <end position="859"/>
    </location>
</feature>
<sequence length="871" mass="90493">MSAFRAALRISRRNAWRSKRRSALILTMIALPVLIATFVASAAFDSTIDDHSGVPLGQADAVVSGSPDLAQAAEDESGDAPPKARPFTAAEVIEMFGPGTRAVQMDQGFIRYLTPQGFRSDMVNQADLRDPLFRGTYRLLDGRLPAAPGEIVVNTVMNQGPSSAPGIGQTFFAGRQRVPLRVVGDVLMPLGWPPDFVGFPGSLPVGILDDAGPGGTTFWMVDTPKPVSRAEARRLAARGADVVSPAAPDESQQVVTSSDNSVDLEPVPWIAMMLLEVVLLAGPAFAVGQRRRSREFALIGAQGGSPRQLKRIALADGLLFGVCASMIGAVLGIGVAALVKPSLAVGSDSLEESISVPWTVVAIIMAMGVAAGLLASLAPAQRASRTDMIAVLTGRRTPGRDRAGRPVLGLVLIVAGLTGTAVGARYSVAWIASAALLTQLGLLAVLPWLIAQAGRLAGVLPFSLRFAVRDAARNRGRTVPAVAAVMAAVTLFTALGVASRSNLSAPPVFGFDYPQGPPGALWIRGQELGPELWDRVRAQVHAALPAGAPVIEAKALVTSSSELFLVDVPPRDPDHPESTTGIETVDPSGNGGLLVGDERLLRYVLGREDSSAASALRAGKAVALNPGDVRNGKVHIGLTTSDSDINDAELTLPAVSVRATGQGWARVVISPETAKKQGYATDTALLVVDPASYRVVPAAARRLLSDVGQMSPQVTGRLEVPQPPDDRPILLTLGAAAAVLVLGMTFVSTGLAAAEAKPDLAVMSAVGAAPRMRRRVKAGQALVIALAGAVIGVLAGLVAGVAAGWPRPHARASRPLFGADGLPLTPQPATPVIIVPWSLIALLVVGLPLLAALVCGVFTRSRLPAPRRRPA</sequence>
<name>A0A8J3XSQ3_9ACTN</name>